<feature type="transmembrane region" description="Helical" evidence="2">
    <location>
        <begin position="137"/>
        <end position="164"/>
    </location>
</feature>
<reference evidence="3" key="2">
    <citation type="submission" date="2020-09" db="EMBL/GenBank/DDBJ databases">
        <authorList>
            <person name="Sun Q."/>
            <person name="Ohkuma M."/>
        </authorList>
    </citation>
    <scope>NUCLEOTIDE SEQUENCE</scope>
    <source>
        <strain evidence="3">JCM 4637</strain>
    </source>
</reference>
<evidence type="ECO:0000313" key="4">
    <source>
        <dbReference type="Proteomes" id="UP000638353"/>
    </source>
</evidence>
<dbReference type="RefSeq" id="WP_189823500.1">
    <property type="nucleotide sequence ID" value="NZ_BMVC01000004.1"/>
</dbReference>
<evidence type="ECO:0000256" key="1">
    <source>
        <dbReference type="SAM" id="MobiDB-lite"/>
    </source>
</evidence>
<keyword evidence="2" id="KW-1133">Transmembrane helix</keyword>
<feature type="region of interest" description="Disordered" evidence="1">
    <location>
        <begin position="1"/>
        <end position="28"/>
    </location>
</feature>
<keyword evidence="2" id="KW-0812">Transmembrane</keyword>
<dbReference type="Proteomes" id="UP000638353">
    <property type="component" value="Unassembled WGS sequence"/>
</dbReference>
<reference evidence="3" key="1">
    <citation type="journal article" date="2014" name="Int. J. Syst. Evol. Microbiol.">
        <title>Complete genome sequence of Corynebacterium casei LMG S-19264T (=DSM 44701T), isolated from a smear-ripened cheese.</title>
        <authorList>
            <consortium name="US DOE Joint Genome Institute (JGI-PGF)"/>
            <person name="Walter F."/>
            <person name="Albersmeier A."/>
            <person name="Kalinowski J."/>
            <person name="Ruckert C."/>
        </authorList>
    </citation>
    <scope>NUCLEOTIDE SEQUENCE</scope>
    <source>
        <strain evidence="3">JCM 4637</strain>
    </source>
</reference>
<feature type="transmembrane region" description="Helical" evidence="2">
    <location>
        <begin position="106"/>
        <end position="125"/>
    </location>
</feature>
<keyword evidence="2" id="KW-0472">Membrane</keyword>
<feature type="transmembrane region" description="Helical" evidence="2">
    <location>
        <begin position="185"/>
        <end position="203"/>
    </location>
</feature>
<accession>A0A918WWU1</accession>
<gene>
    <name evidence="3" type="ORF">GCM10010334_23420</name>
</gene>
<dbReference type="EMBL" id="BMVC01000004">
    <property type="protein sequence ID" value="GHC89891.1"/>
    <property type="molecule type" value="Genomic_DNA"/>
</dbReference>
<dbReference type="AlphaFoldDB" id="A0A918WWU1"/>
<feature type="transmembrane region" description="Helical" evidence="2">
    <location>
        <begin position="38"/>
        <end position="63"/>
    </location>
</feature>
<name>A0A918WWU1_9ACTN</name>
<feature type="transmembrane region" description="Helical" evidence="2">
    <location>
        <begin position="252"/>
        <end position="273"/>
    </location>
</feature>
<protein>
    <submittedName>
        <fullName evidence="3">Uncharacterized protein</fullName>
    </submittedName>
</protein>
<feature type="transmembrane region" description="Helical" evidence="2">
    <location>
        <begin position="279"/>
        <end position="299"/>
    </location>
</feature>
<feature type="compositionally biased region" description="Low complexity" evidence="1">
    <location>
        <begin position="8"/>
        <end position="22"/>
    </location>
</feature>
<feature type="transmembrane region" description="Helical" evidence="2">
    <location>
        <begin position="75"/>
        <end position="94"/>
    </location>
</feature>
<evidence type="ECO:0000256" key="2">
    <source>
        <dbReference type="SAM" id="Phobius"/>
    </source>
</evidence>
<proteinExistence type="predicted"/>
<evidence type="ECO:0000313" key="3">
    <source>
        <dbReference type="EMBL" id="GHC89891.1"/>
    </source>
</evidence>
<organism evidence="3 4">
    <name type="scientific">Streptomyces finlayi</name>
    <dbReference type="NCBI Taxonomy" id="67296"/>
    <lineage>
        <taxon>Bacteria</taxon>
        <taxon>Bacillati</taxon>
        <taxon>Actinomycetota</taxon>
        <taxon>Actinomycetes</taxon>
        <taxon>Kitasatosporales</taxon>
        <taxon>Streptomycetaceae</taxon>
        <taxon>Streptomyces</taxon>
    </lineage>
</organism>
<sequence length="310" mass="31175">MRSDTNSETHSSASSSTTSGTTPAAVAPEGGRPLTAGIAILASVVAAVSLTTGGIMAVAGALGHTFSPWKSALPVSPGLIGAAMAGVAPGLFAISRARVWEEVRTLVLPLLIVLAGTFTVTLLNAGQLQAAAGGSAVLVLFSLGWVAILGALALSALLAVGFQYAKPAAPITTPGVPLPNWSKPLVAVLGSSWLGIGTGLLLRPDFWDAFVPWTVNRPDAQGLGIWAVALGTGVLGSLAEDDLTRLRPALRALPGVALALTVVLAARAGSVAWTSGPGLSLVALVLGLGASGLTGSVLARRTRQRQRRPS</sequence>
<comment type="caution">
    <text evidence="3">The sequence shown here is derived from an EMBL/GenBank/DDBJ whole genome shotgun (WGS) entry which is preliminary data.</text>
</comment>
<feature type="transmembrane region" description="Helical" evidence="2">
    <location>
        <begin position="223"/>
        <end position="240"/>
    </location>
</feature>